<dbReference type="Proteomes" id="UP000307244">
    <property type="component" value="Unassembled WGS sequence"/>
</dbReference>
<organism evidence="2 3">
    <name type="scientific">Pedobacter frigoris</name>
    <dbReference type="NCBI Taxonomy" id="2571272"/>
    <lineage>
        <taxon>Bacteria</taxon>
        <taxon>Pseudomonadati</taxon>
        <taxon>Bacteroidota</taxon>
        <taxon>Sphingobacteriia</taxon>
        <taxon>Sphingobacteriales</taxon>
        <taxon>Sphingobacteriaceae</taxon>
        <taxon>Pedobacter</taxon>
    </lineage>
</organism>
<accession>A0A4V5NYW1</accession>
<dbReference type="AlphaFoldDB" id="A0A4V5NYW1"/>
<evidence type="ECO:0000313" key="2">
    <source>
        <dbReference type="EMBL" id="TKC04350.1"/>
    </source>
</evidence>
<dbReference type="EMBL" id="SWBQ01000005">
    <property type="protein sequence ID" value="TKC04350.1"/>
    <property type="molecule type" value="Genomic_DNA"/>
</dbReference>
<keyword evidence="3" id="KW-1185">Reference proteome</keyword>
<dbReference type="InterPro" id="IPR054238">
    <property type="entry name" value="DUF6965"/>
</dbReference>
<evidence type="ECO:0000259" key="1">
    <source>
        <dbReference type="Pfam" id="PF22292"/>
    </source>
</evidence>
<feature type="domain" description="DUF6965" evidence="1">
    <location>
        <begin position="2"/>
        <end position="66"/>
    </location>
</feature>
<protein>
    <recommendedName>
        <fullName evidence="1">DUF6965 domain-containing protein</fullName>
    </recommendedName>
</protein>
<dbReference type="OrthoDB" id="771180at2"/>
<evidence type="ECO:0000313" key="3">
    <source>
        <dbReference type="Proteomes" id="UP000307244"/>
    </source>
</evidence>
<reference evidence="2 3" key="1">
    <citation type="submission" date="2019-04" db="EMBL/GenBank/DDBJ databases">
        <title>Pedobacter sp. RP-3-15 sp. nov., isolated from Arctic soil.</title>
        <authorList>
            <person name="Dahal R.H."/>
            <person name="Kim D.-U."/>
        </authorList>
    </citation>
    <scope>NUCLEOTIDE SEQUENCE [LARGE SCALE GENOMIC DNA]</scope>
    <source>
        <strain evidence="2 3">RP-3-15</strain>
    </source>
</reference>
<name>A0A4V5NYW1_9SPHI</name>
<gene>
    <name evidence="2" type="ORF">FA047_17350</name>
</gene>
<dbReference type="Pfam" id="PF22292">
    <property type="entry name" value="DUF6965"/>
    <property type="match status" value="1"/>
</dbReference>
<proteinExistence type="predicted"/>
<dbReference type="RefSeq" id="WP_136837343.1">
    <property type="nucleotide sequence ID" value="NZ_SWBQ01000005.1"/>
</dbReference>
<comment type="caution">
    <text evidence="2">The sequence shown here is derived from an EMBL/GenBank/DDBJ whole genome shotgun (WGS) entry which is preliminary data.</text>
</comment>
<sequence>MIQELKDYFNSIEIPKEPVYLDPSARINDVGLFLKSHFKALEENPDSKVNEPIKSRLVKLKEILEQKAEYPL</sequence>